<reference evidence="2" key="1">
    <citation type="journal article" date="2021" name="Environ. Microbiol.">
        <title>New insights into the diversity and evolution of the archaeal mobilome from three complete genomes of Saccharolobus shibatae.</title>
        <authorList>
            <person name="Medvedeva S."/>
            <person name="Brandt D."/>
            <person name="Cvirkaite-Krupovic V."/>
            <person name="Liu Y."/>
            <person name="Severinov K."/>
            <person name="Ishino S."/>
            <person name="Ishino Y."/>
            <person name="Prangishvili D."/>
            <person name="Kalinowski J."/>
            <person name="Krupovic M."/>
        </authorList>
    </citation>
    <scope>NUCLEOTIDE SEQUENCE</scope>
    <source>
        <strain evidence="2">B12</strain>
    </source>
</reference>
<name>A0A8F5BQD3_SACSH</name>
<dbReference type="RefSeq" id="WP_218266160.1">
    <property type="nucleotide sequence ID" value="NZ_CP077717.1"/>
</dbReference>
<organism evidence="2 3">
    <name type="scientific">Saccharolobus shibatae (strain ATCC 51178 / DSM 5389 / JCM 8931 / NBRC 15437 / B12)</name>
    <name type="common">Sulfolobus shibatae</name>
    <dbReference type="NCBI Taxonomy" id="523848"/>
    <lineage>
        <taxon>Archaea</taxon>
        <taxon>Thermoproteota</taxon>
        <taxon>Thermoprotei</taxon>
        <taxon>Sulfolobales</taxon>
        <taxon>Sulfolobaceae</taxon>
        <taxon>Saccharolobus</taxon>
    </lineage>
</organism>
<proteinExistence type="predicted"/>
<dbReference type="EMBL" id="CP077717">
    <property type="protein sequence ID" value="QXJ29395.1"/>
    <property type="molecule type" value="Genomic_DNA"/>
</dbReference>
<dbReference type="PANTHER" id="PTHR10094:SF25">
    <property type="entry name" value="SCP2 STEROL-BINDING DOMAIN-CONTAINING PROTEIN 1"/>
    <property type="match status" value="1"/>
</dbReference>
<dbReference type="Proteomes" id="UP000694018">
    <property type="component" value="Chromosome"/>
</dbReference>
<dbReference type="GO" id="GO:0005829">
    <property type="term" value="C:cytosol"/>
    <property type="evidence" value="ECO:0007669"/>
    <property type="project" value="TreeGrafter"/>
</dbReference>
<dbReference type="GeneID" id="65563744"/>
<evidence type="ECO:0000313" key="3">
    <source>
        <dbReference type="Proteomes" id="UP000694018"/>
    </source>
</evidence>
<dbReference type="OrthoDB" id="36048at2157"/>
<evidence type="ECO:0000259" key="1">
    <source>
        <dbReference type="Pfam" id="PF02036"/>
    </source>
</evidence>
<feature type="domain" description="SCP2" evidence="1">
    <location>
        <begin position="14"/>
        <end position="104"/>
    </location>
</feature>
<protein>
    <recommendedName>
        <fullName evidence="1">SCP2 domain-containing protein</fullName>
    </recommendedName>
</protein>
<sequence>MSLKDKLRELFESIDMKSLEDLPKKGLKIGINFGNDHITVFLDRSKTSIVENKLDNLDNEIITDEESLNQLLEGKVSLIDLIMQGKLYISGKLSNLLKLVNVFKAKSISLGFEGSSLYDVLKAVFEGICNKNEEILRQIRNFNATFQFSDFEGSVCCLIIDRGKFIVKDGKCEGKPTASISAEREVWNKIFNGEESVGTVAMNGEAKIEGNLIQAFKLKTIIDKIF</sequence>
<dbReference type="Pfam" id="PF02036">
    <property type="entry name" value="SCP2"/>
    <property type="match status" value="2"/>
</dbReference>
<dbReference type="InterPro" id="IPR003033">
    <property type="entry name" value="SCP2_sterol-bd_dom"/>
</dbReference>
<gene>
    <name evidence="2" type="ORF">J5U23_02264</name>
</gene>
<dbReference type="PANTHER" id="PTHR10094">
    <property type="entry name" value="STEROL CARRIER PROTEIN 2 SCP-2 FAMILY PROTEIN"/>
    <property type="match status" value="1"/>
</dbReference>
<dbReference type="AlphaFoldDB" id="A0A8F5BQD3"/>
<feature type="domain" description="SCP2" evidence="1">
    <location>
        <begin position="131"/>
        <end position="223"/>
    </location>
</feature>
<evidence type="ECO:0000313" key="2">
    <source>
        <dbReference type="EMBL" id="QXJ29395.1"/>
    </source>
</evidence>
<accession>A0A8F5BQD3</accession>
<dbReference type="KEGG" id="sshi:J5U23_02264"/>